<keyword evidence="1" id="KW-1133">Transmembrane helix</keyword>
<accession>A0A9P8QZE4</accession>
<evidence type="ECO:0000256" key="1">
    <source>
        <dbReference type="SAM" id="Phobius"/>
    </source>
</evidence>
<keyword evidence="1" id="KW-0812">Transmembrane</keyword>
<evidence type="ECO:0000313" key="2">
    <source>
        <dbReference type="EMBL" id="KAH6611608.1"/>
    </source>
</evidence>
<evidence type="ECO:0000313" key="3">
    <source>
        <dbReference type="Proteomes" id="UP000827724"/>
    </source>
</evidence>
<keyword evidence="1" id="KW-0472">Membrane</keyword>
<gene>
    <name evidence="2" type="ORF">Trco_001628</name>
</gene>
<reference evidence="2" key="1">
    <citation type="submission" date="2021-08" db="EMBL/GenBank/DDBJ databases">
        <title>Chromosome-Level Trichoderma cornu-damae using Hi-C Data.</title>
        <authorList>
            <person name="Kim C.S."/>
        </authorList>
    </citation>
    <scope>NUCLEOTIDE SEQUENCE</scope>
    <source>
        <strain evidence="2">KA19-0412C</strain>
    </source>
</reference>
<dbReference type="EMBL" id="JAIWOZ010000001">
    <property type="protein sequence ID" value="KAH6611608.1"/>
    <property type="molecule type" value="Genomic_DNA"/>
</dbReference>
<dbReference type="AlphaFoldDB" id="A0A9P8QZE4"/>
<proteinExistence type="predicted"/>
<sequence>MSSTFMPLLRNPPICRSLVAKSCPPMAHVSSISFILAFAATAVFFFSLSSFWRSYSSRLLTILQTANLAGVSFSELAGTQRALRAPVINHHDLGVGDLVIPRRTISAGAINVTLGGKPAVISTLLLVVGILRGRRTRRGFVPALVAGTCDDNKLCLEASQFILEATGRERKNLAESQIHRAVTMTDCFVNK</sequence>
<organism evidence="2 3">
    <name type="scientific">Trichoderma cornu-damae</name>
    <dbReference type="NCBI Taxonomy" id="654480"/>
    <lineage>
        <taxon>Eukaryota</taxon>
        <taxon>Fungi</taxon>
        <taxon>Dikarya</taxon>
        <taxon>Ascomycota</taxon>
        <taxon>Pezizomycotina</taxon>
        <taxon>Sordariomycetes</taxon>
        <taxon>Hypocreomycetidae</taxon>
        <taxon>Hypocreales</taxon>
        <taxon>Hypocreaceae</taxon>
        <taxon>Trichoderma</taxon>
    </lineage>
</organism>
<name>A0A9P8QZE4_9HYPO</name>
<comment type="caution">
    <text evidence="2">The sequence shown here is derived from an EMBL/GenBank/DDBJ whole genome shotgun (WGS) entry which is preliminary data.</text>
</comment>
<protein>
    <submittedName>
        <fullName evidence="2">Uncharacterized protein</fullName>
    </submittedName>
</protein>
<keyword evidence="3" id="KW-1185">Reference proteome</keyword>
<feature type="transmembrane region" description="Helical" evidence="1">
    <location>
        <begin position="26"/>
        <end position="48"/>
    </location>
</feature>
<dbReference type="Proteomes" id="UP000827724">
    <property type="component" value="Unassembled WGS sequence"/>
</dbReference>